<comment type="caution">
    <text evidence="7">The sequence shown here is derived from an EMBL/GenBank/DDBJ whole genome shotgun (WGS) entry which is preliminary data.</text>
</comment>
<comment type="pathway">
    <text evidence="1 5">Protein degradation; proteasomal Pup-dependent pathway.</text>
</comment>
<evidence type="ECO:0000256" key="1">
    <source>
        <dbReference type="ARBA" id="ARBA00004707"/>
    </source>
</evidence>
<dbReference type="EMBL" id="BRVS01000007">
    <property type="protein sequence ID" value="GLB67315.1"/>
    <property type="molecule type" value="Genomic_DNA"/>
</dbReference>
<feature type="region of interest" description="Disordered" evidence="6">
    <location>
        <begin position="1"/>
        <end position="41"/>
    </location>
</feature>
<organism evidence="7 8">
    <name type="scientific">Arthrobacter mangrovi</name>
    <dbReference type="NCBI Taxonomy" id="2966350"/>
    <lineage>
        <taxon>Bacteria</taxon>
        <taxon>Bacillati</taxon>
        <taxon>Actinomycetota</taxon>
        <taxon>Actinomycetes</taxon>
        <taxon>Micrococcales</taxon>
        <taxon>Micrococcaceae</taxon>
        <taxon>Arthrobacter</taxon>
    </lineage>
</organism>
<keyword evidence="8" id="KW-1185">Reference proteome</keyword>
<comment type="subunit">
    <text evidence="5">Strongly interacts with the proteasome-associated ATPase ARC through a hydrophobic interface; the interacting region of Pup lies in its C-terminal half. There is one Pup binding site per ARC hexamer ring.</text>
</comment>
<dbReference type="HAMAP" id="MF_02106">
    <property type="entry name" value="Pup"/>
    <property type="match status" value="1"/>
</dbReference>
<comment type="similarity">
    <text evidence="2 5">Belongs to the prokaryotic ubiquitin-like protein family.</text>
</comment>
<dbReference type="RefSeq" id="WP_264795454.1">
    <property type="nucleotide sequence ID" value="NZ_BRVS01000007.1"/>
</dbReference>
<dbReference type="InterPro" id="IPR008515">
    <property type="entry name" value="Ubiquitin-like_Pup"/>
</dbReference>
<gene>
    <name evidence="5" type="primary">pup</name>
    <name evidence="7" type="ORF">AHIS1636_17550</name>
</gene>
<name>A0ABQ5MU67_9MICC</name>
<evidence type="ECO:0000256" key="2">
    <source>
        <dbReference type="ARBA" id="ARBA00010616"/>
    </source>
</evidence>
<dbReference type="Pfam" id="PF05639">
    <property type="entry name" value="Pup"/>
    <property type="match status" value="1"/>
</dbReference>
<evidence type="ECO:0000256" key="5">
    <source>
        <dbReference type="HAMAP-Rule" id="MF_02106"/>
    </source>
</evidence>
<comment type="domain">
    <text evidence="5">The N-terminal unstructured half of Pup provides a signal required to initiate unfolding and degradation by the proteasome but is not needed for pupylation, while the C-terminal helical half of Pup interacts with ARC to target proteins to the proteasome.</text>
</comment>
<evidence type="ECO:0000313" key="7">
    <source>
        <dbReference type="EMBL" id="GLB67315.1"/>
    </source>
</evidence>
<reference evidence="7 8" key="1">
    <citation type="journal article" date="2023" name="Int. J. Syst. Evol. Microbiol.">
        <title>Arthrobacter mangrovi sp. nov., an actinobacterium isolated from the rhizosphere of a mangrove.</title>
        <authorList>
            <person name="Hamada M."/>
            <person name="Saitou S."/>
            <person name="Enomoto N."/>
            <person name="Nanri K."/>
            <person name="Hidaka K."/>
            <person name="Miura T."/>
            <person name="Tamura T."/>
        </authorList>
    </citation>
    <scope>NUCLEOTIDE SEQUENCE [LARGE SCALE GENOMIC DNA]</scope>
    <source>
        <strain evidence="7 8">NBRC 112813</strain>
    </source>
</reference>
<feature type="cross-link" description="Isoglutamyl lysine isopeptide (Gln-Lys) (interchain with K-? in acceptor proteins)" evidence="5">
    <location>
        <position position="68"/>
    </location>
</feature>
<proteinExistence type="inferred from homology"/>
<sequence>MATQDRKNVEGRVPEEEYDDVPESPEPAPEAGARTETEGTDDLLDEIDGVLEQNAEEFVRGFVQKGGQ</sequence>
<evidence type="ECO:0000313" key="8">
    <source>
        <dbReference type="Proteomes" id="UP001209654"/>
    </source>
</evidence>
<feature type="modified residue" description="Deamidated glutamine" evidence="5">
    <location>
        <position position="68"/>
    </location>
</feature>
<keyword evidence="5" id="KW-0833">Ubl conjugation pathway</keyword>
<evidence type="ECO:0000256" key="4">
    <source>
        <dbReference type="ARBA" id="ARBA00032321"/>
    </source>
</evidence>
<evidence type="ECO:0000256" key="6">
    <source>
        <dbReference type="SAM" id="MobiDB-lite"/>
    </source>
</evidence>
<comment type="PTM">
    <text evidence="5">Is modified by deamidation of its C-terminal glutamine to glutamate by the deamidase Dop, a prerequisite to the subsequent pupylation process.</text>
</comment>
<accession>A0ABQ5MU67</accession>
<protein>
    <recommendedName>
        <fullName evidence="3 5">Prokaryotic ubiquitin-like protein Pup</fullName>
    </recommendedName>
    <alternativeName>
        <fullName evidence="4 5">Bacterial ubiquitin-like modifier</fullName>
    </alternativeName>
</protein>
<feature type="region of interest" description="ARC ATPase binding" evidence="5">
    <location>
        <begin position="25"/>
        <end position="62"/>
    </location>
</feature>
<dbReference type="NCBIfam" id="TIGR03687">
    <property type="entry name" value="pupylate_cterm"/>
    <property type="match status" value="1"/>
</dbReference>
<feature type="compositionally biased region" description="Basic and acidic residues" evidence="6">
    <location>
        <begin position="1"/>
        <end position="15"/>
    </location>
</feature>
<evidence type="ECO:0000256" key="3">
    <source>
        <dbReference type="ARBA" id="ARBA00016748"/>
    </source>
</evidence>
<comment type="function">
    <text evidence="5">Protein modifier that is covalently attached to lysine residues of substrate proteins, thereby targeting them for proteasomal degradation. The tagging system is termed pupylation.</text>
</comment>
<keyword evidence="5" id="KW-1017">Isopeptide bond</keyword>
<dbReference type="Proteomes" id="UP001209654">
    <property type="component" value="Unassembled WGS sequence"/>
</dbReference>